<name>A0ABW1L0Q8_9PROT</name>
<accession>A0ABW1L0Q8</accession>
<gene>
    <name evidence="2" type="ORF">ACFMB1_13050</name>
</gene>
<reference evidence="2 3" key="1">
    <citation type="submission" date="2024-09" db="EMBL/GenBank/DDBJ databases">
        <authorList>
            <person name="Zhang Z.-H."/>
        </authorList>
    </citation>
    <scope>NUCLEOTIDE SEQUENCE [LARGE SCALE GENOMIC DNA]</scope>
    <source>
        <strain evidence="2 3">HHTR114</strain>
    </source>
</reference>
<evidence type="ECO:0000256" key="1">
    <source>
        <dbReference type="SAM" id="MobiDB-lite"/>
    </source>
</evidence>
<dbReference type="Pfam" id="PF06242">
    <property type="entry name" value="TrcR"/>
    <property type="match status" value="1"/>
</dbReference>
<evidence type="ECO:0000313" key="3">
    <source>
        <dbReference type="Proteomes" id="UP001596116"/>
    </source>
</evidence>
<feature type="region of interest" description="Disordered" evidence="1">
    <location>
        <begin position="180"/>
        <end position="210"/>
    </location>
</feature>
<comment type="caution">
    <text evidence="2">The sequence shown here is derived from an EMBL/GenBank/DDBJ whole genome shotgun (WGS) entry which is preliminary data.</text>
</comment>
<dbReference type="InterPro" id="IPR010421">
    <property type="entry name" value="TrcR"/>
</dbReference>
<dbReference type="Proteomes" id="UP001596116">
    <property type="component" value="Unassembled WGS sequence"/>
</dbReference>
<sequence length="232" mass="25391">MADRPLMPIATAVWLIDNTSLSFDQIADFCGLHPLQVKGIADGDVAAGVRGIDPITNHQLNREEIDKGEADDAYRLKLSRPKTVVAEKPRKGPRYTPVSKRQNRPDAIAWIVRNHPEISDAQIAKLLGTTKTTITSVRDRSHWNTANLEPRDPVGLGLCSQMDLDAVVRKAAAKRAKMLKDQPELDAGPSLEPVETTLAEDEANEAKEKKVDLANVFADFTGSGDDDDSDES</sequence>
<dbReference type="EMBL" id="JBHPON010000002">
    <property type="protein sequence ID" value="MFC6036477.1"/>
    <property type="molecule type" value="Genomic_DNA"/>
</dbReference>
<protein>
    <submittedName>
        <fullName evidence="2">DUF1013 domain-containing protein</fullName>
    </submittedName>
</protein>
<evidence type="ECO:0000313" key="2">
    <source>
        <dbReference type="EMBL" id="MFC6036477.1"/>
    </source>
</evidence>
<organism evidence="2 3">
    <name type="scientific">Hyphococcus aureus</name>
    <dbReference type="NCBI Taxonomy" id="2666033"/>
    <lineage>
        <taxon>Bacteria</taxon>
        <taxon>Pseudomonadati</taxon>
        <taxon>Pseudomonadota</taxon>
        <taxon>Alphaproteobacteria</taxon>
        <taxon>Parvularculales</taxon>
        <taxon>Parvularculaceae</taxon>
        <taxon>Hyphococcus</taxon>
    </lineage>
</organism>
<dbReference type="RefSeq" id="WP_379882286.1">
    <property type="nucleotide sequence ID" value="NZ_JBHPON010000002.1"/>
</dbReference>
<keyword evidence="3" id="KW-1185">Reference proteome</keyword>
<proteinExistence type="predicted"/>